<keyword evidence="2" id="KW-1185">Reference proteome</keyword>
<evidence type="ECO:0000313" key="2">
    <source>
        <dbReference type="Proteomes" id="UP001596001"/>
    </source>
</evidence>
<gene>
    <name evidence="1" type="ORF">ACFO6X_06480</name>
</gene>
<protein>
    <submittedName>
        <fullName evidence="1">Uncharacterized protein</fullName>
    </submittedName>
</protein>
<reference evidence="2" key="1">
    <citation type="journal article" date="2019" name="Int. J. Syst. Evol. Microbiol.">
        <title>The Global Catalogue of Microorganisms (GCM) 10K type strain sequencing project: providing services to taxonomists for standard genome sequencing and annotation.</title>
        <authorList>
            <consortium name="The Broad Institute Genomics Platform"/>
            <consortium name="The Broad Institute Genome Sequencing Center for Infectious Disease"/>
            <person name="Wu L."/>
            <person name="Ma J."/>
        </authorList>
    </citation>
    <scope>NUCLEOTIDE SEQUENCE [LARGE SCALE GENOMIC DNA]</scope>
    <source>
        <strain evidence="2">CCUG 49452</strain>
    </source>
</reference>
<evidence type="ECO:0000313" key="1">
    <source>
        <dbReference type="EMBL" id="MFC4788630.1"/>
    </source>
</evidence>
<sequence>MADTSIRTAPRSRTEHAAIAVATTNFRPLLSCAQIEAYEVLQSTTWEPVRRLTMTVLSRSRSQLNAGLFLHGSASMLQQTIADVQAWQKQLQLQAYMADMALARLRAIDNATPTVAPKRTAVAA</sequence>
<accession>A0ABV9QFY5</accession>
<dbReference type="Proteomes" id="UP001596001">
    <property type="component" value="Unassembled WGS sequence"/>
</dbReference>
<comment type="caution">
    <text evidence="1">The sequence shown here is derived from an EMBL/GenBank/DDBJ whole genome shotgun (WGS) entry which is preliminary data.</text>
</comment>
<name>A0ABV9QFY5_9BURK</name>
<dbReference type="EMBL" id="JBHSHJ010000003">
    <property type="protein sequence ID" value="MFC4788630.1"/>
    <property type="molecule type" value="Genomic_DNA"/>
</dbReference>
<organism evidence="1 2">
    <name type="scientific">Giesbergeria sinuosa</name>
    <dbReference type="NCBI Taxonomy" id="80883"/>
    <lineage>
        <taxon>Bacteria</taxon>
        <taxon>Pseudomonadati</taxon>
        <taxon>Pseudomonadota</taxon>
        <taxon>Betaproteobacteria</taxon>
        <taxon>Burkholderiales</taxon>
        <taxon>Comamonadaceae</taxon>
        <taxon>Giesbergeria</taxon>
    </lineage>
</organism>
<dbReference type="RefSeq" id="WP_382431228.1">
    <property type="nucleotide sequence ID" value="NZ_JBHSHJ010000003.1"/>
</dbReference>
<proteinExistence type="predicted"/>